<evidence type="ECO:0000256" key="1">
    <source>
        <dbReference type="ARBA" id="ARBA00000085"/>
    </source>
</evidence>
<dbReference type="InterPro" id="IPR003661">
    <property type="entry name" value="HisK_dim/P_dom"/>
</dbReference>
<dbReference type="Pfam" id="PF13675">
    <property type="entry name" value="PilJ"/>
    <property type="match status" value="1"/>
</dbReference>
<evidence type="ECO:0000256" key="2">
    <source>
        <dbReference type="ARBA" id="ARBA00004141"/>
    </source>
</evidence>
<dbReference type="CDD" id="cd17546">
    <property type="entry name" value="REC_hyHK_CKI1_RcsC-like"/>
    <property type="match status" value="1"/>
</dbReference>
<evidence type="ECO:0000256" key="8">
    <source>
        <dbReference type="PROSITE-ProRule" id="PRU00169"/>
    </source>
</evidence>
<dbReference type="InterPro" id="IPR011006">
    <property type="entry name" value="CheY-like_superfamily"/>
</dbReference>
<keyword evidence="13" id="KW-1185">Reference proteome</keyword>
<evidence type="ECO:0000313" key="12">
    <source>
        <dbReference type="EMBL" id="KPH57738.1"/>
    </source>
</evidence>
<keyword evidence="5 9" id="KW-0812">Transmembrane</keyword>
<evidence type="ECO:0000256" key="6">
    <source>
        <dbReference type="ARBA" id="ARBA00022989"/>
    </source>
</evidence>
<feature type="transmembrane region" description="Helical" evidence="9">
    <location>
        <begin position="12"/>
        <end position="34"/>
    </location>
</feature>
<comment type="subcellular location">
    <subcellularLocation>
        <location evidence="2">Membrane</location>
        <topology evidence="2">Multi-pass membrane protein</topology>
    </subcellularLocation>
</comment>
<keyword evidence="4 8" id="KW-0597">Phosphoprotein</keyword>
<feature type="domain" description="Histidine kinase" evidence="10">
    <location>
        <begin position="236"/>
        <end position="445"/>
    </location>
</feature>
<gene>
    <name evidence="12" type="ORF">ADS77_18750</name>
</gene>
<dbReference type="EC" id="2.7.13.3" evidence="3"/>
<comment type="caution">
    <text evidence="12">The sequence shown here is derived from an EMBL/GenBank/DDBJ whole genome shotgun (WGS) entry which is preliminary data.</text>
</comment>
<protein>
    <recommendedName>
        <fullName evidence="3">histidine kinase</fullName>
        <ecNumber evidence="3">2.7.13.3</ecNumber>
    </recommendedName>
</protein>
<dbReference type="InterPro" id="IPR036097">
    <property type="entry name" value="HisK_dim/P_sf"/>
</dbReference>
<dbReference type="SMART" id="SM00387">
    <property type="entry name" value="HATPase_c"/>
    <property type="match status" value="1"/>
</dbReference>
<dbReference type="SMART" id="SM00448">
    <property type="entry name" value="REC"/>
    <property type="match status" value="1"/>
</dbReference>
<sequence length="576" mass="65522">MLQIIANIRSRYRWALLAIAILSTAAALLMQYLFAIQKDESLVINIAGKQRMLSQKIAWYSNIINDSHKLQQHPKYKEALENAVTEFQQGHQFLTKQDQQGHYLYLNTELEDHYFSMPDMLAIQSEQYILTAQQILKQSESNIANLHIFSLDEAELLLTKLDDAVTLFEQQTTHKVALISYLELSFWLLTLLLLMIELKFIFQPMERQIIATLNKYQQQKKYAEQISQNKERFIARTSHEFRTPLQGLMHAIDELEVNTAQQAVKQQAQYCANRLINMLDELHEAQLINKGLWQLKLSRANVLDSLQSVVNSYQFACTQKQLALFINLSPELDCDVELDHPRLQQLVGELLSNAIKFTDKGNITVSASIHKMQQLHLTVSDTGTGFLGDSPAFFLQNETQQNHFQGLQMGLSRVQNIVSAQQGDIEFLSNKPYGAKVHVVLPVKVANAGDETQLPVNLHCLVVEDNPLNAMILGRILAELNYTYDMAENGLIATDKVTESQYDLIFMDLNMPVMDGFQAIKVIRQELKSQVPIIVVTANTSTADLEKTYELGVNNHVYKPINAEYIKKALIEAVKG</sequence>
<accession>A0A0N0LV12</accession>
<dbReference type="PATRIC" id="fig|187330.3.peg.2405"/>
<dbReference type="SUPFAM" id="SSF47384">
    <property type="entry name" value="Homodimeric domain of signal transducing histidine kinase"/>
    <property type="match status" value="1"/>
</dbReference>
<dbReference type="InterPro" id="IPR005467">
    <property type="entry name" value="His_kinase_dom"/>
</dbReference>
<dbReference type="Pfam" id="PF00072">
    <property type="entry name" value="Response_reg"/>
    <property type="match status" value="1"/>
</dbReference>
<dbReference type="PANTHER" id="PTHR43719:SF28">
    <property type="entry name" value="PEROXIDE STRESS-ACTIVATED HISTIDINE KINASE MAK1-RELATED"/>
    <property type="match status" value="1"/>
</dbReference>
<dbReference type="EMBL" id="LHPH01000028">
    <property type="protein sequence ID" value="KPH57738.1"/>
    <property type="molecule type" value="Genomic_DNA"/>
</dbReference>
<feature type="domain" description="Response regulatory" evidence="11">
    <location>
        <begin position="459"/>
        <end position="574"/>
    </location>
</feature>
<reference evidence="12 13" key="1">
    <citation type="submission" date="2015-08" db="EMBL/GenBank/DDBJ databases">
        <title>Draft Genome Sequence of Pseudoalteromonas porphyrae UCD-SED14.</title>
        <authorList>
            <person name="Coil D.A."/>
            <person name="Jospin G."/>
            <person name="Lee R.D."/>
            <person name="Eisen J.A."/>
        </authorList>
    </citation>
    <scope>NUCLEOTIDE SEQUENCE [LARGE SCALE GENOMIC DNA]</scope>
    <source>
        <strain evidence="12 13">UCD-SED14</strain>
    </source>
</reference>
<evidence type="ECO:0000256" key="3">
    <source>
        <dbReference type="ARBA" id="ARBA00012438"/>
    </source>
</evidence>
<dbReference type="PROSITE" id="PS50109">
    <property type="entry name" value="HIS_KIN"/>
    <property type="match status" value="1"/>
</dbReference>
<dbReference type="Gene3D" id="1.10.287.130">
    <property type="match status" value="1"/>
</dbReference>
<dbReference type="InterPro" id="IPR036890">
    <property type="entry name" value="HATPase_C_sf"/>
</dbReference>
<dbReference type="InterPro" id="IPR001789">
    <property type="entry name" value="Sig_transdc_resp-reg_receiver"/>
</dbReference>
<evidence type="ECO:0000256" key="7">
    <source>
        <dbReference type="ARBA" id="ARBA00023136"/>
    </source>
</evidence>
<organism evidence="12 13">
    <name type="scientific">Pseudoalteromonas porphyrae</name>
    <dbReference type="NCBI Taxonomy" id="187330"/>
    <lineage>
        <taxon>Bacteria</taxon>
        <taxon>Pseudomonadati</taxon>
        <taxon>Pseudomonadota</taxon>
        <taxon>Gammaproteobacteria</taxon>
        <taxon>Alteromonadales</taxon>
        <taxon>Pseudoalteromonadaceae</taxon>
        <taxon>Pseudoalteromonas</taxon>
    </lineage>
</organism>
<dbReference type="GO" id="GO:0016020">
    <property type="term" value="C:membrane"/>
    <property type="evidence" value="ECO:0007669"/>
    <property type="project" value="UniProtKB-SubCell"/>
</dbReference>
<dbReference type="AlphaFoldDB" id="A0A0N0LV12"/>
<dbReference type="PROSITE" id="PS50110">
    <property type="entry name" value="RESPONSE_REGULATORY"/>
    <property type="match status" value="1"/>
</dbReference>
<evidence type="ECO:0000256" key="9">
    <source>
        <dbReference type="SAM" id="Phobius"/>
    </source>
</evidence>
<dbReference type="Gene3D" id="3.40.50.2300">
    <property type="match status" value="1"/>
</dbReference>
<dbReference type="Proteomes" id="UP000037848">
    <property type="component" value="Unassembled WGS sequence"/>
</dbReference>
<dbReference type="GO" id="GO:0000155">
    <property type="term" value="F:phosphorelay sensor kinase activity"/>
    <property type="evidence" value="ECO:0007669"/>
    <property type="project" value="InterPro"/>
</dbReference>
<dbReference type="SMART" id="SM00388">
    <property type="entry name" value="HisKA"/>
    <property type="match status" value="1"/>
</dbReference>
<dbReference type="SUPFAM" id="SSF52172">
    <property type="entry name" value="CheY-like"/>
    <property type="match status" value="1"/>
</dbReference>
<dbReference type="Pfam" id="PF02518">
    <property type="entry name" value="HATPase_c"/>
    <property type="match status" value="1"/>
</dbReference>
<dbReference type="PANTHER" id="PTHR43719">
    <property type="entry name" value="TWO-COMPONENT HISTIDINE KINASE"/>
    <property type="match status" value="1"/>
</dbReference>
<dbReference type="STRING" id="187330.AMS58_10260"/>
<evidence type="ECO:0000256" key="4">
    <source>
        <dbReference type="ARBA" id="ARBA00022553"/>
    </source>
</evidence>
<dbReference type="InterPro" id="IPR003594">
    <property type="entry name" value="HATPase_dom"/>
</dbReference>
<name>A0A0N0LV12_9GAMM</name>
<dbReference type="OrthoDB" id="9810730at2"/>
<comment type="catalytic activity">
    <reaction evidence="1">
        <text>ATP + protein L-histidine = ADP + protein N-phospho-L-histidine.</text>
        <dbReference type="EC" id="2.7.13.3"/>
    </reaction>
</comment>
<evidence type="ECO:0000259" key="11">
    <source>
        <dbReference type="PROSITE" id="PS50110"/>
    </source>
</evidence>
<keyword evidence="7 9" id="KW-0472">Membrane</keyword>
<evidence type="ECO:0000256" key="5">
    <source>
        <dbReference type="ARBA" id="ARBA00022692"/>
    </source>
</evidence>
<dbReference type="RefSeq" id="WP_054455800.1">
    <property type="nucleotide sequence ID" value="NZ_LHPH01000028.1"/>
</dbReference>
<dbReference type="Gene3D" id="3.30.565.10">
    <property type="entry name" value="Histidine kinase-like ATPase, C-terminal domain"/>
    <property type="match status" value="1"/>
</dbReference>
<dbReference type="InterPro" id="IPR029095">
    <property type="entry name" value="NarX-like_N"/>
</dbReference>
<dbReference type="InterPro" id="IPR050956">
    <property type="entry name" value="2C_system_His_kinase"/>
</dbReference>
<proteinExistence type="predicted"/>
<evidence type="ECO:0000259" key="10">
    <source>
        <dbReference type="PROSITE" id="PS50109"/>
    </source>
</evidence>
<keyword evidence="6 9" id="KW-1133">Transmembrane helix</keyword>
<dbReference type="SUPFAM" id="SSF55874">
    <property type="entry name" value="ATPase domain of HSP90 chaperone/DNA topoisomerase II/histidine kinase"/>
    <property type="match status" value="1"/>
</dbReference>
<evidence type="ECO:0000313" key="13">
    <source>
        <dbReference type="Proteomes" id="UP000037848"/>
    </source>
</evidence>
<feature type="modified residue" description="4-aspartylphosphate" evidence="8">
    <location>
        <position position="508"/>
    </location>
</feature>
<dbReference type="CDD" id="cd00082">
    <property type="entry name" value="HisKA"/>
    <property type="match status" value="1"/>
</dbReference>